<dbReference type="SUPFAM" id="SSF56281">
    <property type="entry name" value="Metallo-hydrolase/oxidoreductase"/>
    <property type="match status" value="1"/>
</dbReference>
<evidence type="ECO:0000256" key="7">
    <source>
        <dbReference type="ARBA" id="ARBA00068034"/>
    </source>
</evidence>
<evidence type="ECO:0000313" key="12">
    <source>
        <dbReference type="Proteomes" id="UP000275048"/>
    </source>
</evidence>
<dbReference type="Gene3D" id="3.60.15.30">
    <property type="entry name" value="Metallo-beta-lactamase domain"/>
    <property type="match status" value="1"/>
</dbReference>
<feature type="compositionally biased region" description="Polar residues" evidence="9">
    <location>
        <begin position="121"/>
        <end position="131"/>
    </location>
</feature>
<evidence type="ECO:0000256" key="2">
    <source>
        <dbReference type="ARBA" id="ARBA00022723"/>
    </source>
</evidence>
<dbReference type="CDD" id="cd07710">
    <property type="entry name" value="arylsulfatase_Sdsa1-like_MBL-fold"/>
    <property type="match status" value="1"/>
</dbReference>
<feature type="domain" description="Metallo-beta-lactamase" evidence="10">
    <location>
        <begin position="337"/>
        <end position="556"/>
    </location>
</feature>
<evidence type="ECO:0000256" key="1">
    <source>
        <dbReference type="ARBA" id="ARBA00001947"/>
    </source>
</evidence>
<evidence type="ECO:0000256" key="9">
    <source>
        <dbReference type="SAM" id="MobiDB-lite"/>
    </source>
</evidence>
<dbReference type="InterPro" id="IPR029228">
    <property type="entry name" value="Alkyl_sulf_dimr"/>
</dbReference>
<protein>
    <recommendedName>
        <fullName evidence="7">Linear primary-alkylsulfatase</fullName>
        <ecNumber evidence="6">3.1.6.21</ecNumber>
    </recommendedName>
    <alternativeName>
        <fullName evidence="8">Type III linear primary-alkylsulfatase</fullName>
    </alternativeName>
</protein>
<keyword evidence="2" id="KW-0479">Metal-binding</keyword>
<dbReference type="InterPro" id="IPR001279">
    <property type="entry name" value="Metallo-B-lactamas"/>
</dbReference>
<accession>A0A3M8AK92</accession>
<sequence>MADSTVVDRGREVRSDIRGRVGGSEPRFRAADAGTDPVRASQSPQIPRATSFLPWPPIAWTTSPTFVNPRAPSVLMVLCTWPKQAASAGAAWAVPATPNVARAAMNPVARMRFIELPLQSAGANSPDTLTSARRPGSDAPSRKFHPGIRERRAHIESRQAHRRHARPTGQMRNLKEGIRSRRAMAVCFPGWPHQAGPTPRRGLAVAGGLGYRDRCGGGHSPRSVGGTGMAVGGAYGSKPATEHTTAANRAARDGLPLADRRDYEDAARGFIGTLDDPVIRRADGTPVIDIDAHAFVHEADDAPDEVHPSLWRHAQVTAHHGLFEVVEGVYQVRGFDLANMTLVEGDTGVIVIDPLSFTETAAAALALYRAHRGDRPVSAVIYTHSHGDHYGGSRAMVDGAGSVPVIAPDGMVYEAVAENIYAGTAMLRRGIYMYGPMLATGPRGQVNAGLASALSTGGSATLVPPTDLITRTGETRTIDGVEMVFQMAPGTEAPAEFLVHFPQRRVLCAAEDVNHLMHNLYTLRGAQVRDAATWWKTLNETIRLFGADTEVILGQHGWPRWGADDVREYLRDQRDLYKFIHDQTLRLANLGGTPIEIAEQLRLPAGLDAQWYSHGYYGSLNHNAKAVYQRYLGWYDSHPAHLHPLPPTEAGRRYVEYMGGADGVLEKARSAFDDGDYRWVAEVLTHVMFADPANTDAAELQADALEQLGYQAENATWRNEYLMAALELRQGVRDLGSIDLATADVFAAMTTEMILDYAGIKLNAERAGDLAASVVWTVEDAPGGPVDYLLEVRNGVLVYTADAQHPEPDATASSTKAALAQALFGGRPLDELVAASDIAIGDETDVVARIFGLLDDFPLWFEIVRP</sequence>
<feature type="region of interest" description="Disordered" evidence="9">
    <location>
        <begin position="121"/>
        <end position="151"/>
    </location>
</feature>
<evidence type="ECO:0000256" key="3">
    <source>
        <dbReference type="ARBA" id="ARBA00022801"/>
    </source>
</evidence>
<dbReference type="Proteomes" id="UP000275048">
    <property type="component" value="Unassembled WGS sequence"/>
</dbReference>
<dbReference type="InterPro" id="IPR044097">
    <property type="entry name" value="Bds1/SdsA1_MBL-fold"/>
</dbReference>
<dbReference type="Pfam" id="PF14864">
    <property type="entry name" value="Alkyl_sulf_C"/>
    <property type="match status" value="1"/>
</dbReference>
<dbReference type="SUPFAM" id="SSF55718">
    <property type="entry name" value="SCP-like"/>
    <property type="match status" value="1"/>
</dbReference>
<dbReference type="SMART" id="SM00849">
    <property type="entry name" value="Lactamase_B"/>
    <property type="match status" value="1"/>
</dbReference>
<dbReference type="GO" id="GO:0046872">
    <property type="term" value="F:metal ion binding"/>
    <property type="evidence" value="ECO:0007669"/>
    <property type="project" value="UniProtKB-KW"/>
</dbReference>
<feature type="region of interest" description="Disordered" evidence="9">
    <location>
        <begin position="1"/>
        <end position="48"/>
    </location>
</feature>
<dbReference type="InterPro" id="IPR052195">
    <property type="entry name" value="Bact_Alkyl/Aryl-Sulfatase"/>
</dbReference>
<dbReference type="Pfam" id="PF00753">
    <property type="entry name" value="Lactamase_B"/>
    <property type="match status" value="1"/>
</dbReference>
<dbReference type="InterPro" id="IPR036866">
    <property type="entry name" value="RibonucZ/Hydroxyglut_hydro"/>
</dbReference>
<dbReference type="Pfam" id="PF14863">
    <property type="entry name" value="Alkyl_sulf_dimr"/>
    <property type="match status" value="1"/>
</dbReference>
<dbReference type="PANTHER" id="PTHR43223">
    <property type="entry name" value="ALKYL/ARYL-SULFATASE"/>
    <property type="match status" value="1"/>
</dbReference>
<dbReference type="GO" id="GO:0018909">
    <property type="term" value="P:dodecyl sulfate metabolic process"/>
    <property type="evidence" value="ECO:0007669"/>
    <property type="project" value="InterPro"/>
</dbReference>
<keyword evidence="12" id="KW-1185">Reference proteome</keyword>
<dbReference type="EMBL" id="RHHB01000005">
    <property type="protein sequence ID" value="RNB51037.1"/>
    <property type="molecule type" value="Genomic_DNA"/>
</dbReference>
<dbReference type="GO" id="GO:0018741">
    <property type="term" value="F:linear primary-alkylsulfatase activity"/>
    <property type="evidence" value="ECO:0007669"/>
    <property type="project" value="UniProtKB-EC"/>
</dbReference>
<dbReference type="AlphaFoldDB" id="A0A3M8AK92"/>
<dbReference type="FunFam" id="3.60.15.30:FF:000001">
    <property type="entry name" value="Alkyl/aryl-sulfatase BDS1"/>
    <property type="match status" value="1"/>
</dbReference>
<comment type="cofactor">
    <cofactor evidence="1">
        <name>Zn(2+)</name>
        <dbReference type="ChEBI" id="CHEBI:29105"/>
    </cofactor>
</comment>
<evidence type="ECO:0000313" key="11">
    <source>
        <dbReference type="EMBL" id="RNB51037.1"/>
    </source>
</evidence>
<evidence type="ECO:0000256" key="8">
    <source>
        <dbReference type="ARBA" id="ARBA00075789"/>
    </source>
</evidence>
<keyword evidence="3 11" id="KW-0378">Hydrolase</keyword>
<dbReference type="InterPro" id="IPR029229">
    <property type="entry name" value="Alkyl_sulf_C"/>
</dbReference>
<dbReference type="InterPro" id="IPR036527">
    <property type="entry name" value="SCP2_sterol-bd_dom_sf"/>
</dbReference>
<dbReference type="FunFam" id="1.25.40.880:FF:000001">
    <property type="entry name" value="SDS hydrolase SdsA1"/>
    <property type="match status" value="1"/>
</dbReference>
<dbReference type="Gene3D" id="1.25.40.880">
    <property type="entry name" value="Alkyl sulfatase, dimerisation domain"/>
    <property type="match status" value="1"/>
</dbReference>
<dbReference type="GO" id="GO:0046983">
    <property type="term" value="F:protein dimerization activity"/>
    <property type="evidence" value="ECO:0007669"/>
    <property type="project" value="InterPro"/>
</dbReference>
<dbReference type="Gene3D" id="3.30.1050.10">
    <property type="entry name" value="SCP2 sterol-binding domain"/>
    <property type="match status" value="1"/>
</dbReference>
<evidence type="ECO:0000259" key="10">
    <source>
        <dbReference type="SMART" id="SM00849"/>
    </source>
</evidence>
<keyword evidence="4" id="KW-0862">Zinc</keyword>
<proteinExistence type="inferred from homology"/>
<dbReference type="PANTHER" id="PTHR43223:SF1">
    <property type="entry name" value="ALKYL_ARYL-SULFATASE BDS1"/>
    <property type="match status" value="1"/>
</dbReference>
<gene>
    <name evidence="11" type="ORF">EDM22_04880</name>
</gene>
<evidence type="ECO:0000256" key="4">
    <source>
        <dbReference type="ARBA" id="ARBA00022833"/>
    </source>
</evidence>
<comment type="similarity">
    <text evidence="5">Belongs to the metallo-beta-lactamase superfamily. Type III sulfatase family.</text>
</comment>
<reference evidence="11 12" key="1">
    <citation type="submission" date="2018-10" db="EMBL/GenBank/DDBJ databases">
        <title>Isolation, diversity and antibacterial activity of antinobacteria from the wheat rhizosphere soil.</title>
        <authorList>
            <person name="Sun T."/>
        </authorList>
    </citation>
    <scope>NUCLEOTIDE SEQUENCE [LARGE SCALE GENOMIC DNA]</scope>
    <source>
        <strain evidence="11 12">SJ-23</strain>
    </source>
</reference>
<evidence type="ECO:0000256" key="5">
    <source>
        <dbReference type="ARBA" id="ARBA00033751"/>
    </source>
</evidence>
<dbReference type="InterPro" id="IPR038536">
    <property type="entry name" value="Alkyl/aryl-sulf_dimr_sf"/>
</dbReference>
<feature type="compositionally biased region" description="Basic and acidic residues" evidence="9">
    <location>
        <begin position="1"/>
        <end position="19"/>
    </location>
</feature>
<organism evidence="11 12">
    <name type="scientific">Agromyces tardus</name>
    <dbReference type="NCBI Taxonomy" id="2583849"/>
    <lineage>
        <taxon>Bacteria</taxon>
        <taxon>Bacillati</taxon>
        <taxon>Actinomycetota</taxon>
        <taxon>Actinomycetes</taxon>
        <taxon>Micrococcales</taxon>
        <taxon>Microbacteriaceae</taxon>
        <taxon>Agromyces</taxon>
    </lineage>
</organism>
<dbReference type="OrthoDB" id="5240502at2"/>
<comment type="caution">
    <text evidence="11">The sequence shown here is derived from an EMBL/GenBank/DDBJ whole genome shotgun (WGS) entry which is preliminary data.</text>
</comment>
<evidence type="ECO:0000256" key="6">
    <source>
        <dbReference type="ARBA" id="ARBA00066568"/>
    </source>
</evidence>
<dbReference type="EC" id="3.1.6.21" evidence="6"/>
<name>A0A3M8AK92_9MICO</name>